<proteinExistence type="predicted"/>
<dbReference type="InterPro" id="IPR035992">
    <property type="entry name" value="Ricin_B-like_lectins"/>
</dbReference>
<organism evidence="2 3">
    <name type="scientific">Polyangium spumosum</name>
    <dbReference type="NCBI Taxonomy" id="889282"/>
    <lineage>
        <taxon>Bacteria</taxon>
        <taxon>Pseudomonadati</taxon>
        <taxon>Myxococcota</taxon>
        <taxon>Polyangia</taxon>
        <taxon>Polyangiales</taxon>
        <taxon>Polyangiaceae</taxon>
        <taxon>Polyangium</taxon>
    </lineage>
</organism>
<dbReference type="SUPFAM" id="SSF50370">
    <property type="entry name" value="Ricin B-like lectins"/>
    <property type="match status" value="1"/>
</dbReference>
<dbReference type="Proteomes" id="UP000440224">
    <property type="component" value="Unassembled WGS sequence"/>
</dbReference>
<keyword evidence="3" id="KW-1185">Reference proteome</keyword>
<evidence type="ECO:0000256" key="1">
    <source>
        <dbReference type="SAM" id="SignalP"/>
    </source>
</evidence>
<dbReference type="CDD" id="cd00161">
    <property type="entry name" value="beta-trefoil_Ricin-like"/>
    <property type="match status" value="1"/>
</dbReference>
<sequence>MKKDWTRALFVAAASAAALLFGAPALAEAPEPEEDAEALLALEDAEDSDEIAETGQPLNAFNRRLRNVGTGLCLSTSGSEPIARYTNCSVAPTHRWDIIQLANGLHIIRSRNPQQLGRCLTVAGETIRPGSIAFMGPCGAPGARRWRMATAAPRRMYIANHSPLLCLHGGAAGTPARVQLVGAGVNQLWQDLP</sequence>
<dbReference type="EMBL" id="WJIE01000010">
    <property type="protein sequence ID" value="MRG96177.1"/>
    <property type="molecule type" value="Genomic_DNA"/>
</dbReference>
<feature type="signal peptide" evidence="1">
    <location>
        <begin position="1"/>
        <end position="27"/>
    </location>
</feature>
<accession>A0A6N7PXD0</accession>
<protein>
    <submittedName>
        <fullName evidence="2">Uncharacterized protein</fullName>
    </submittedName>
</protein>
<dbReference type="OrthoDB" id="3645604at2"/>
<evidence type="ECO:0000313" key="3">
    <source>
        <dbReference type="Proteomes" id="UP000440224"/>
    </source>
</evidence>
<comment type="caution">
    <text evidence="2">The sequence shown here is derived from an EMBL/GenBank/DDBJ whole genome shotgun (WGS) entry which is preliminary data.</text>
</comment>
<gene>
    <name evidence="2" type="ORF">GF068_30280</name>
</gene>
<dbReference type="AlphaFoldDB" id="A0A6N7PXD0"/>
<dbReference type="RefSeq" id="WP_153822976.1">
    <property type="nucleotide sequence ID" value="NZ_WJIE01000010.1"/>
</dbReference>
<dbReference type="Gene3D" id="2.80.10.50">
    <property type="match status" value="1"/>
</dbReference>
<feature type="chain" id="PRO_5027015931" evidence="1">
    <location>
        <begin position="28"/>
        <end position="193"/>
    </location>
</feature>
<dbReference type="PROSITE" id="PS50231">
    <property type="entry name" value="RICIN_B_LECTIN"/>
    <property type="match status" value="1"/>
</dbReference>
<evidence type="ECO:0000313" key="2">
    <source>
        <dbReference type="EMBL" id="MRG96177.1"/>
    </source>
</evidence>
<keyword evidence="1" id="KW-0732">Signal</keyword>
<name>A0A6N7PXD0_9BACT</name>
<reference evidence="2 3" key="1">
    <citation type="submission" date="2019-10" db="EMBL/GenBank/DDBJ databases">
        <title>A soil myxobacterium in the family Polyangiaceae.</title>
        <authorList>
            <person name="Li Y."/>
            <person name="Wang J."/>
        </authorList>
    </citation>
    <scope>NUCLEOTIDE SEQUENCE [LARGE SCALE GENOMIC DNA]</scope>
    <source>
        <strain evidence="2 3">DSM 14734</strain>
    </source>
</reference>